<dbReference type="AlphaFoldDB" id="A0A0B1T4J8"/>
<evidence type="ECO:0000313" key="4">
    <source>
        <dbReference type="Proteomes" id="UP000053660"/>
    </source>
</evidence>
<organism evidence="3 4">
    <name type="scientific">Oesophagostomum dentatum</name>
    <name type="common">Nodular worm</name>
    <dbReference type="NCBI Taxonomy" id="61180"/>
    <lineage>
        <taxon>Eukaryota</taxon>
        <taxon>Metazoa</taxon>
        <taxon>Ecdysozoa</taxon>
        <taxon>Nematoda</taxon>
        <taxon>Chromadorea</taxon>
        <taxon>Rhabditida</taxon>
        <taxon>Rhabditina</taxon>
        <taxon>Rhabditomorpha</taxon>
        <taxon>Strongyloidea</taxon>
        <taxon>Strongylidae</taxon>
        <taxon>Oesophagostomum</taxon>
    </lineage>
</organism>
<accession>A0A0B1T4J8</accession>
<keyword evidence="2" id="KW-0732">Signal</keyword>
<proteinExistence type="predicted"/>
<dbReference type="SUPFAM" id="SSF57567">
    <property type="entry name" value="Serine protease inhibitors"/>
    <property type="match status" value="1"/>
</dbReference>
<protein>
    <submittedName>
        <fullName evidence="3">Uncharacterized protein</fullName>
    </submittedName>
</protein>
<keyword evidence="1" id="KW-0722">Serine protease inhibitor</keyword>
<sequence length="179" mass="19598">METLYIVLLVYALKVVPSVVPTCPANEEYVRCGASCEPTCRNPKPVGMPSCYSAVGQTGIRNWMLCRYSAANNVYKESSYASANPVSIVTIVALVSPSVGIKNNSLFTGSQGIPQNVRKYKTFSSPPVIISHKNNDLNQNSALNNMRKDSLPSRNDMHPVAINLLLLHQAMSSVFLPMY</sequence>
<dbReference type="CDD" id="cd19941">
    <property type="entry name" value="TIL"/>
    <property type="match status" value="1"/>
</dbReference>
<gene>
    <name evidence="3" type="ORF">OESDEN_07996</name>
</gene>
<dbReference type="Gene3D" id="2.10.25.10">
    <property type="entry name" value="Laminin"/>
    <property type="match status" value="1"/>
</dbReference>
<dbReference type="EMBL" id="KN551551">
    <property type="protein sequence ID" value="KHJ92124.1"/>
    <property type="molecule type" value="Genomic_DNA"/>
</dbReference>
<keyword evidence="1" id="KW-0646">Protease inhibitor</keyword>
<dbReference type="OrthoDB" id="7612169at2759"/>
<name>A0A0B1T4J8_OESDE</name>
<dbReference type="Proteomes" id="UP000053660">
    <property type="component" value="Unassembled WGS sequence"/>
</dbReference>
<dbReference type="GO" id="GO:0004867">
    <property type="term" value="F:serine-type endopeptidase inhibitor activity"/>
    <property type="evidence" value="ECO:0007669"/>
    <property type="project" value="UniProtKB-KW"/>
</dbReference>
<evidence type="ECO:0000313" key="3">
    <source>
        <dbReference type="EMBL" id="KHJ92124.1"/>
    </source>
</evidence>
<evidence type="ECO:0000256" key="2">
    <source>
        <dbReference type="SAM" id="SignalP"/>
    </source>
</evidence>
<keyword evidence="4" id="KW-1185">Reference proteome</keyword>
<feature type="chain" id="PRO_5002061422" evidence="2">
    <location>
        <begin position="19"/>
        <end position="179"/>
    </location>
</feature>
<reference evidence="3 4" key="1">
    <citation type="submission" date="2014-03" db="EMBL/GenBank/DDBJ databases">
        <title>Draft genome of the hookworm Oesophagostomum dentatum.</title>
        <authorList>
            <person name="Mitreva M."/>
        </authorList>
    </citation>
    <scope>NUCLEOTIDE SEQUENCE [LARGE SCALE GENOMIC DNA]</scope>
    <source>
        <strain evidence="3 4">OD-Hann</strain>
    </source>
</reference>
<feature type="signal peptide" evidence="2">
    <location>
        <begin position="1"/>
        <end position="18"/>
    </location>
</feature>
<evidence type="ECO:0000256" key="1">
    <source>
        <dbReference type="ARBA" id="ARBA00022900"/>
    </source>
</evidence>
<dbReference type="InterPro" id="IPR036084">
    <property type="entry name" value="Ser_inhib-like_sf"/>
</dbReference>